<dbReference type="InterPro" id="IPR001268">
    <property type="entry name" value="NADH_UbQ_OxRdtase_30kDa_su"/>
</dbReference>
<dbReference type="PANTHER" id="PTHR43485">
    <property type="entry name" value="HYDROGENASE-4 COMPONENT G"/>
    <property type="match status" value="1"/>
</dbReference>
<gene>
    <name evidence="5" type="ORF">F2Y13_08310</name>
</gene>
<dbReference type="GO" id="GO:0008137">
    <property type="term" value="F:NADH dehydrogenase (ubiquinone) activity"/>
    <property type="evidence" value="ECO:0007669"/>
    <property type="project" value="InterPro"/>
</dbReference>
<dbReference type="EMBL" id="VVXK01000010">
    <property type="protein sequence ID" value="KAA2370063.1"/>
    <property type="molecule type" value="Genomic_DNA"/>
</dbReference>
<dbReference type="Gene3D" id="3.30.460.80">
    <property type="entry name" value="NADH:ubiquinone oxidoreductase, 30kDa subunit"/>
    <property type="match status" value="1"/>
</dbReference>
<dbReference type="GO" id="GO:0016651">
    <property type="term" value="F:oxidoreductase activity, acting on NAD(P)H"/>
    <property type="evidence" value="ECO:0007669"/>
    <property type="project" value="InterPro"/>
</dbReference>
<feature type="domain" description="NADH-quinone oxidoreductase subunit D" evidence="4">
    <location>
        <begin position="267"/>
        <end position="415"/>
    </location>
</feature>
<evidence type="ECO:0000313" key="5">
    <source>
        <dbReference type="EMBL" id="KAA2370063.1"/>
    </source>
</evidence>
<dbReference type="RefSeq" id="WP_149887348.1">
    <property type="nucleotide sequence ID" value="NZ_CAUCFE010000001.1"/>
</dbReference>
<dbReference type="SUPFAM" id="SSF56762">
    <property type="entry name" value="HydB/Nqo4-like"/>
    <property type="match status" value="1"/>
</dbReference>
<dbReference type="SUPFAM" id="SSF143243">
    <property type="entry name" value="Nqo5-like"/>
    <property type="match status" value="1"/>
</dbReference>
<evidence type="ECO:0000256" key="2">
    <source>
        <dbReference type="ARBA" id="ARBA00023027"/>
    </source>
</evidence>
<dbReference type="GO" id="GO:0048038">
    <property type="term" value="F:quinone binding"/>
    <property type="evidence" value="ECO:0007669"/>
    <property type="project" value="InterPro"/>
</dbReference>
<evidence type="ECO:0000259" key="4">
    <source>
        <dbReference type="Pfam" id="PF00346"/>
    </source>
</evidence>
<dbReference type="Pfam" id="PF00329">
    <property type="entry name" value="Complex1_30kDa"/>
    <property type="match status" value="1"/>
</dbReference>
<accession>A0A5B3G8T8</accession>
<evidence type="ECO:0000259" key="3">
    <source>
        <dbReference type="Pfam" id="PF00329"/>
    </source>
</evidence>
<dbReference type="Pfam" id="PF00346">
    <property type="entry name" value="Complex1_49kDa"/>
    <property type="match status" value="1"/>
</dbReference>
<protein>
    <submittedName>
        <fullName evidence="5">NADH dehydrogenase subunit</fullName>
    </submittedName>
</protein>
<dbReference type="PANTHER" id="PTHR43485:SF1">
    <property type="entry name" value="FORMATE HYDROGENLYASE SUBUNIT 5-RELATED"/>
    <property type="match status" value="1"/>
</dbReference>
<evidence type="ECO:0000313" key="6">
    <source>
        <dbReference type="Proteomes" id="UP000323567"/>
    </source>
</evidence>
<feature type="domain" description="NADH:ubiquinone oxidoreductase 30kDa subunit" evidence="3">
    <location>
        <begin position="50"/>
        <end position="119"/>
    </location>
</feature>
<dbReference type="Gene3D" id="1.10.645.10">
    <property type="entry name" value="Cytochrome-c3 Hydrogenase, chain B"/>
    <property type="match status" value="1"/>
</dbReference>
<dbReference type="InterPro" id="IPR052197">
    <property type="entry name" value="ComplexI_49kDa-like"/>
</dbReference>
<keyword evidence="1" id="KW-0560">Oxidoreductase</keyword>
<reference evidence="5 6" key="1">
    <citation type="journal article" date="2019" name="Nat. Med.">
        <title>A library of human gut bacterial isolates paired with longitudinal multiomics data enables mechanistic microbiome research.</title>
        <authorList>
            <person name="Poyet M."/>
            <person name="Groussin M."/>
            <person name="Gibbons S.M."/>
            <person name="Avila-Pacheco J."/>
            <person name="Jiang X."/>
            <person name="Kearney S.M."/>
            <person name="Perrotta A.R."/>
            <person name="Berdy B."/>
            <person name="Zhao S."/>
            <person name="Lieberman T.D."/>
            <person name="Swanson P.K."/>
            <person name="Smith M."/>
            <person name="Roesemann S."/>
            <person name="Alexander J.E."/>
            <person name="Rich S.A."/>
            <person name="Livny J."/>
            <person name="Vlamakis H."/>
            <person name="Clish C."/>
            <person name="Bullock K."/>
            <person name="Deik A."/>
            <person name="Scott J."/>
            <person name="Pierce K.A."/>
            <person name="Xavier R.J."/>
            <person name="Alm E.J."/>
        </authorList>
    </citation>
    <scope>NUCLEOTIDE SEQUENCE [LARGE SCALE GENOMIC DNA]</scope>
    <source>
        <strain evidence="5 6">BIOML-A2</strain>
    </source>
</reference>
<dbReference type="InterPro" id="IPR037232">
    <property type="entry name" value="NADH_quin_OxRdtase_su_C/D-like"/>
</dbReference>
<sequence>MNYYVTDNTGASVALNDIPEVSYAAFYEDLRVKLFDARYHAAHYFALPSGDRMRFFLLLLDDAERRVLITSHATDYYDETALPSLTALHPQMHPFERDISERYGIRFDGMPWPKPLRFPAGRYDRRCSIENYPFYTMEGRSLHEVNVGPIHAGVIEPGAFRFICNGEQVLHLEIALGYQHRDVETAFETTANRLRQMCLAESVAGDSAVAHATAFARAVEKLARREVPAALECERAAALELERMAMQIADTGALCMDVGYQLGQVASEALRTMTINTTQAWCGNRFGKGLIRPLGTDHPLTAEKAAMIRANVREIARRYDQVRRDIKSSPSLLARFEQCGIVPRDEMQRIGGVGQAARASGLARDIRTSHPWGVFAGALRHESIVKTHGDVMARLMVRCREVLQSAGYIDRLLDLHGQECGNAGHPRPDYAAPLAPSSLAFGLVEGWRGETCHVLLTDAEGRIAAARIKDPSLHNWLALALAVRGEGISDFPICNKSFNLSYCGHDL</sequence>
<dbReference type="GO" id="GO:0051287">
    <property type="term" value="F:NAD binding"/>
    <property type="evidence" value="ECO:0007669"/>
    <property type="project" value="InterPro"/>
</dbReference>
<evidence type="ECO:0000256" key="1">
    <source>
        <dbReference type="ARBA" id="ARBA00023002"/>
    </source>
</evidence>
<keyword evidence="2" id="KW-0520">NAD</keyword>
<dbReference type="Proteomes" id="UP000323567">
    <property type="component" value="Unassembled WGS sequence"/>
</dbReference>
<proteinExistence type="predicted"/>
<comment type="caution">
    <text evidence="5">The sequence shown here is derived from an EMBL/GenBank/DDBJ whole genome shotgun (WGS) entry which is preliminary data.</text>
</comment>
<name>A0A5B3G8T8_9BACT</name>
<dbReference type="AlphaFoldDB" id="A0A5B3G8T8"/>
<dbReference type="InterPro" id="IPR001135">
    <property type="entry name" value="NADH_Q_OxRdtase_suD"/>
</dbReference>
<organism evidence="5 6">
    <name type="scientific">Alistipes shahii</name>
    <dbReference type="NCBI Taxonomy" id="328814"/>
    <lineage>
        <taxon>Bacteria</taxon>
        <taxon>Pseudomonadati</taxon>
        <taxon>Bacteroidota</taxon>
        <taxon>Bacteroidia</taxon>
        <taxon>Bacteroidales</taxon>
        <taxon>Rikenellaceae</taxon>
        <taxon>Alistipes</taxon>
    </lineage>
</organism>
<dbReference type="InterPro" id="IPR029014">
    <property type="entry name" value="NiFe-Hase_large"/>
</dbReference>